<comment type="caution">
    <text evidence="2">The sequence shown here is derived from an EMBL/GenBank/DDBJ whole genome shotgun (WGS) entry which is preliminary data.</text>
</comment>
<dbReference type="EMBL" id="BFEA01000287">
    <property type="protein sequence ID" value="GBG78123.1"/>
    <property type="molecule type" value="Genomic_DNA"/>
</dbReference>
<evidence type="ECO:0000256" key="1">
    <source>
        <dbReference type="SAM" id="MobiDB-lite"/>
    </source>
</evidence>
<gene>
    <name evidence="2" type="ORF">CBR_g26160</name>
</gene>
<dbReference type="AlphaFoldDB" id="A0A388L7E4"/>
<evidence type="ECO:0000313" key="3">
    <source>
        <dbReference type="Proteomes" id="UP000265515"/>
    </source>
</evidence>
<dbReference type="Gramene" id="GBG78123">
    <property type="protein sequence ID" value="GBG78123"/>
    <property type="gene ID" value="CBR_g26160"/>
</dbReference>
<reference evidence="2 3" key="1">
    <citation type="journal article" date="2018" name="Cell">
        <title>The Chara Genome: Secondary Complexity and Implications for Plant Terrestrialization.</title>
        <authorList>
            <person name="Nishiyama T."/>
            <person name="Sakayama H."/>
            <person name="Vries J.D."/>
            <person name="Buschmann H."/>
            <person name="Saint-Marcoux D."/>
            <person name="Ullrich K.K."/>
            <person name="Haas F.B."/>
            <person name="Vanderstraeten L."/>
            <person name="Becker D."/>
            <person name="Lang D."/>
            <person name="Vosolsobe S."/>
            <person name="Rombauts S."/>
            <person name="Wilhelmsson P.K.I."/>
            <person name="Janitza P."/>
            <person name="Kern R."/>
            <person name="Heyl A."/>
            <person name="Rumpler F."/>
            <person name="Villalobos L.I.A.C."/>
            <person name="Clay J.M."/>
            <person name="Skokan R."/>
            <person name="Toyoda A."/>
            <person name="Suzuki Y."/>
            <person name="Kagoshima H."/>
            <person name="Schijlen E."/>
            <person name="Tajeshwar N."/>
            <person name="Catarino B."/>
            <person name="Hetherington A.J."/>
            <person name="Saltykova A."/>
            <person name="Bonnot C."/>
            <person name="Breuninger H."/>
            <person name="Symeonidi A."/>
            <person name="Radhakrishnan G.V."/>
            <person name="Van Nieuwerburgh F."/>
            <person name="Deforce D."/>
            <person name="Chang C."/>
            <person name="Karol K.G."/>
            <person name="Hedrich R."/>
            <person name="Ulvskov P."/>
            <person name="Glockner G."/>
            <person name="Delwiche C.F."/>
            <person name="Petrasek J."/>
            <person name="Van de Peer Y."/>
            <person name="Friml J."/>
            <person name="Beilby M."/>
            <person name="Dolan L."/>
            <person name="Kohara Y."/>
            <person name="Sugano S."/>
            <person name="Fujiyama A."/>
            <person name="Delaux P.-M."/>
            <person name="Quint M."/>
            <person name="TheiBen G."/>
            <person name="Hagemann M."/>
            <person name="Harholt J."/>
            <person name="Dunand C."/>
            <person name="Zachgo S."/>
            <person name="Langdale J."/>
            <person name="Maumus F."/>
            <person name="Straeten D.V.D."/>
            <person name="Gould S.B."/>
            <person name="Rensing S.A."/>
        </authorList>
    </citation>
    <scope>NUCLEOTIDE SEQUENCE [LARGE SCALE GENOMIC DNA]</scope>
    <source>
        <strain evidence="2 3">S276</strain>
    </source>
</reference>
<feature type="compositionally biased region" description="Gly residues" evidence="1">
    <location>
        <begin position="34"/>
        <end position="44"/>
    </location>
</feature>
<feature type="region of interest" description="Disordered" evidence="1">
    <location>
        <begin position="18"/>
        <end position="133"/>
    </location>
</feature>
<feature type="non-terminal residue" evidence="2">
    <location>
        <position position="232"/>
    </location>
</feature>
<keyword evidence="3" id="KW-1185">Reference proteome</keyword>
<proteinExistence type="predicted"/>
<feature type="compositionally biased region" description="Polar residues" evidence="1">
    <location>
        <begin position="58"/>
        <end position="68"/>
    </location>
</feature>
<evidence type="ECO:0000313" key="2">
    <source>
        <dbReference type="EMBL" id="GBG78123.1"/>
    </source>
</evidence>
<dbReference type="Proteomes" id="UP000265515">
    <property type="component" value="Unassembled WGS sequence"/>
</dbReference>
<accession>A0A388L7E4</accession>
<name>A0A388L7E4_CHABU</name>
<protein>
    <submittedName>
        <fullName evidence="2">Uncharacterized protein</fullName>
    </submittedName>
</protein>
<organism evidence="2 3">
    <name type="scientific">Chara braunii</name>
    <name type="common">Braun's stonewort</name>
    <dbReference type="NCBI Taxonomy" id="69332"/>
    <lineage>
        <taxon>Eukaryota</taxon>
        <taxon>Viridiplantae</taxon>
        <taxon>Streptophyta</taxon>
        <taxon>Charophyceae</taxon>
        <taxon>Charales</taxon>
        <taxon>Characeae</taxon>
        <taxon>Chara</taxon>
    </lineage>
</organism>
<sequence length="232" mass="25387">MVDVKAEEMAEDRVPVCLSGRSVAEETRRSSSSRGGGGVCGGEGGRGEEDPRLPEIYSLQSLVDNNRGSADDVNEMQKAEETQKSLLSNGVAVNLPRGAGNGGRGEKEAGKEEEEEGRVLSMTASPGVTIEEQVSTRPKVVRVKRKRGCSPAEVLMLEMSSRRVRRKEIKEPSLAERVADLGIDEEGRISFRKGKRVHPPSDDFGFERRLFRRLETFSLAEVRQAESCGAIL</sequence>
<feature type="compositionally biased region" description="Polar residues" evidence="1">
    <location>
        <begin position="122"/>
        <end position="133"/>
    </location>
</feature>